<dbReference type="EMBL" id="AUZX01004794">
    <property type="protein sequence ID" value="EQD69835.1"/>
    <property type="molecule type" value="Genomic_DNA"/>
</dbReference>
<feature type="non-terminal residue" evidence="1">
    <location>
        <position position="1"/>
    </location>
</feature>
<reference evidence="1" key="2">
    <citation type="journal article" date="2014" name="ISME J.">
        <title>Microbial stratification in low pH oxic and suboxic macroscopic growths along an acid mine drainage.</title>
        <authorList>
            <person name="Mendez-Garcia C."/>
            <person name="Mesa V."/>
            <person name="Sprenger R.R."/>
            <person name="Richter M."/>
            <person name="Diez M.S."/>
            <person name="Solano J."/>
            <person name="Bargiela R."/>
            <person name="Golyshina O.V."/>
            <person name="Manteca A."/>
            <person name="Ramos J.L."/>
            <person name="Gallego J.R."/>
            <person name="Llorente I."/>
            <person name="Martins Dos Santos V.A."/>
            <person name="Jensen O.N."/>
            <person name="Pelaez A.I."/>
            <person name="Sanchez J."/>
            <person name="Ferrer M."/>
        </authorList>
    </citation>
    <scope>NUCLEOTIDE SEQUENCE</scope>
</reference>
<comment type="caution">
    <text evidence="1">The sequence shown here is derived from an EMBL/GenBank/DDBJ whole genome shotgun (WGS) entry which is preliminary data.</text>
</comment>
<reference evidence="1" key="1">
    <citation type="submission" date="2013-08" db="EMBL/GenBank/DDBJ databases">
        <authorList>
            <person name="Mendez C."/>
            <person name="Richter M."/>
            <person name="Ferrer M."/>
            <person name="Sanchez J."/>
        </authorList>
    </citation>
    <scope>NUCLEOTIDE SEQUENCE</scope>
</reference>
<accession>T1CLW6</accession>
<dbReference type="InterPro" id="IPR014174">
    <property type="entry name" value="CRISPR-assoc_prot_Cas6/Cmx6"/>
</dbReference>
<proteinExistence type="predicted"/>
<sequence>CTAADLAFALSGRAIPLDYTAVLSRAVIEKLAWLASVRSAGLRLALGVESGNGWQRDDGKGALIYLSRRARLVLRLPLVRLEDASALSGKTLEIGGFPLTVGEPRVHSLTPSDTLYAQHVIDETGDEDAFLDRVARAIDALGPVPPKIMCGKKRQVASPNGWLCTRSV</sequence>
<feature type="non-terminal residue" evidence="1">
    <location>
        <position position="168"/>
    </location>
</feature>
<evidence type="ECO:0000313" key="1">
    <source>
        <dbReference type="EMBL" id="EQD69835.1"/>
    </source>
</evidence>
<organism evidence="1">
    <name type="scientific">mine drainage metagenome</name>
    <dbReference type="NCBI Taxonomy" id="410659"/>
    <lineage>
        <taxon>unclassified sequences</taxon>
        <taxon>metagenomes</taxon>
        <taxon>ecological metagenomes</taxon>
    </lineage>
</organism>
<gene>
    <name evidence="1" type="ORF">B1A_06613</name>
</gene>
<dbReference type="AlphaFoldDB" id="T1CLW6"/>
<dbReference type="Pfam" id="PF09559">
    <property type="entry name" value="Cas6"/>
    <property type="match status" value="1"/>
</dbReference>
<protein>
    <submittedName>
        <fullName evidence="1">CRISPR-associated protein, Cas6-related protein</fullName>
    </submittedName>
</protein>
<name>T1CLW6_9ZZZZ</name>